<feature type="non-terminal residue" evidence="1">
    <location>
        <position position="1"/>
    </location>
</feature>
<gene>
    <name evidence="1" type="ORF">FOL47_004712</name>
</gene>
<keyword evidence="2" id="KW-1185">Reference proteome</keyword>
<dbReference type="InterPro" id="IPR043128">
    <property type="entry name" value="Rev_trsase/Diguanyl_cyclase"/>
</dbReference>
<dbReference type="InterPro" id="IPR043502">
    <property type="entry name" value="DNA/RNA_pol_sf"/>
</dbReference>
<dbReference type="PANTHER" id="PTHR33064:SF29">
    <property type="entry name" value="PEPTIDASE A2 DOMAIN-CONTAINING PROTEIN-RELATED"/>
    <property type="match status" value="1"/>
</dbReference>
<organism evidence="1 2">
    <name type="scientific">Perkinsus chesapeaki</name>
    <name type="common">Clam parasite</name>
    <name type="synonym">Perkinsus andrewsi</name>
    <dbReference type="NCBI Taxonomy" id="330153"/>
    <lineage>
        <taxon>Eukaryota</taxon>
        <taxon>Sar</taxon>
        <taxon>Alveolata</taxon>
        <taxon>Perkinsozoa</taxon>
        <taxon>Perkinsea</taxon>
        <taxon>Perkinsida</taxon>
        <taxon>Perkinsidae</taxon>
        <taxon>Perkinsus</taxon>
    </lineage>
</organism>
<sequence length="237" mass="25968">AFESLPVTEEGSRLFCFNLMGNIYQSKVALQGFSYSAMCWTYHLRHGLQAALGSHYDEICAVFVDDILVYGSSYRQCLARRRVICAVLTALGKKISTKTPSTITPTIECVGLSWSSNGISLSESNADTLRTALSTVPKSGAQLRRLLGSINFAQSAFPTLTKRSDLSSAKKTLYALVDAKPFKISEEGHRALQLLAKSFKNEPLALHAYTDLVDGYDKCWALIFDSSDDAIGGALYR</sequence>
<dbReference type="Gene3D" id="3.30.70.270">
    <property type="match status" value="1"/>
</dbReference>
<evidence type="ECO:0008006" key="3">
    <source>
        <dbReference type="Google" id="ProtNLM"/>
    </source>
</evidence>
<dbReference type="PANTHER" id="PTHR33064">
    <property type="entry name" value="POL PROTEIN"/>
    <property type="match status" value="1"/>
</dbReference>
<protein>
    <recommendedName>
        <fullName evidence="3">Reverse transcriptase domain-containing protein</fullName>
    </recommendedName>
</protein>
<feature type="non-terminal residue" evidence="1">
    <location>
        <position position="237"/>
    </location>
</feature>
<dbReference type="EMBL" id="JAAPAO010002679">
    <property type="protein sequence ID" value="KAF4647347.1"/>
    <property type="molecule type" value="Genomic_DNA"/>
</dbReference>
<reference evidence="1 2" key="1">
    <citation type="submission" date="2020-04" db="EMBL/GenBank/DDBJ databases">
        <title>Perkinsus chesapeaki whole genome sequence.</title>
        <authorList>
            <person name="Bogema D.R."/>
        </authorList>
    </citation>
    <scope>NUCLEOTIDE SEQUENCE [LARGE SCALE GENOMIC DNA]</scope>
    <source>
        <strain evidence="1">ATCC PRA-425</strain>
    </source>
</reference>
<evidence type="ECO:0000313" key="2">
    <source>
        <dbReference type="Proteomes" id="UP000591131"/>
    </source>
</evidence>
<dbReference type="InterPro" id="IPR051320">
    <property type="entry name" value="Viral_Replic_Matur_Polypro"/>
</dbReference>
<dbReference type="Proteomes" id="UP000591131">
    <property type="component" value="Unassembled WGS sequence"/>
</dbReference>
<comment type="caution">
    <text evidence="1">The sequence shown here is derived from an EMBL/GenBank/DDBJ whole genome shotgun (WGS) entry which is preliminary data.</text>
</comment>
<dbReference type="OrthoDB" id="448335at2759"/>
<evidence type="ECO:0000313" key="1">
    <source>
        <dbReference type="EMBL" id="KAF4647347.1"/>
    </source>
</evidence>
<name>A0A7J6KJW1_PERCH</name>
<proteinExistence type="predicted"/>
<dbReference type="AlphaFoldDB" id="A0A7J6KJW1"/>
<dbReference type="SUPFAM" id="SSF56672">
    <property type="entry name" value="DNA/RNA polymerases"/>
    <property type="match status" value="1"/>
</dbReference>
<accession>A0A7J6KJW1</accession>